<evidence type="ECO:0000256" key="7">
    <source>
        <dbReference type="ARBA" id="ARBA00023136"/>
    </source>
</evidence>
<evidence type="ECO:0000313" key="10">
    <source>
        <dbReference type="Proteomes" id="UP001143509"/>
    </source>
</evidence>
<dbReference type="InterPro" id="IPR050557">
    <property type="entry name" value="RTX_toxin/Mannuronan_C5-epim"/>
</dbReference>
<evidence type="ECO:0000256" key="2">
    <source>
        <dbReference type="ARBA" id="ARBA00004613"/>
    </source>
</evidence>
<comment type="subcellular location">
    <subcellularLocation>
        <location evidence="1">Membrane</location>
    </subcellularLocation>
    <subcellularLocation>
        <location evidence="2">Secreted</location>
    </subcellularLocation>
</comment>
<dbReference type="PRINTS" id="PR01488">
    <property type="entry name" value="RTXTOXINA"/>
</dbReference>
<feature type="transmembrane region" description="Helical" evidence="8">
    <location>
        <begin position="6"/>
        <end position="26"/>
    </location>
</feature>
<dbReference type="Pfam" id="PF00353">
    <property type="entry name" value="HemolysinCabind"/>
    <property type="match status" value="7"/>
</dbReference>
<evidence type="ECO:0000256" key="4">
    <source>
        <dbReference type="ARBA" id="ARBA00022656"/>
    </source>
</evidence>
<keyword evidence="3" id="KW-0964">Secreted</keyword>
<keyword evidence="6" id="KW-0843">Virulence</keyword>
<sequence length="1793" mass="190113">MLGNLVVPGIGAFVGFVLGALIGNLFGRKKPKTPTANAEVYLDYTSDQFQLGASSASNGGNLQLVRNMAETARDTLNGFLTVLAGDMPYEATSWGNGLWRNGKYIASDAGLQSFYGHTGGQLWVKLGNPNATQQNVASADDAVSKGVMWSIKQTQIIGGDIFAKRALANSVATDLTALLGDLQIASDYRFYAENRELINGYITGAYNSLNQGEKDYYAAHKATIDKAHTQGVSALDGNELAFYNGNKATIDKIISALEDQAIANPWIITLQRINELKLDQWNSTDFFGGLQGFLTSMGLESYGAYMENVRVTDLLGGMTLSVKGPTVQDGVFSILPQALDKPLGNDLLNPHFSQGAAGWWMATWQTSAAEYGVNLNADWSGSGNDVFWARMTGTPVSGAIADVRSELVAVDAGVAYQFSVMAAQHRGVGGMYVEFLDANGLQVAVGSVAGSPRDYGGWHGDLANFNLLADTMTVPAGATHARMVLRILATGEADPYAFFTQPTIKRAGSPAIDWEADGNAIRIDDLAKIGYVKLTEGNTSGKDYLDFAQRTAAVGWSDWSQTTEYETYSDQYGYEYQQEVTVTHTGGDDIVVGSRYGDYLAGAAGWDWLDGGDGDDTIEGGDGNDVLLGGQGRDRLVGGAGDDYLVSGAGDDNPWNGVSAGMFGGEGNDTIVFNGGTDGGFGENGDDVFLMEQDGYTLGLEASGNYDGNIMDYVDAGAGSDTVSYERFTVPITAPLDANFWPHAGNATLMPAGGINGVRVALWNHPTSWTNGDAYWADAKYIMGDWIKGVENVTGSRFNDYLWGDAGDNILKGGDGDDFLDGHLGNDILEGGAGADYMVGPGEGTLSYEGSSAGVFIDMTTGEAFGGHATGDRWHAMDHLTGSRFADELKGDVGSNRIKGLDGDDWIVATVGSDVYEGGDGLDTVDYSTGFASGNANYQVWVEGGYWEYDQWLQQDVWISTGEGHYETQTGYRAGLQVNGGIADWRAVDGTAGTHSLIGVEHVIGTSGDDYIGMTGSDDYITGGKGNDTLAGGGGSDTYYFNRGDGFDQLVEDNSGSNTLSFSGDVKVGDLGFGWQSHSTGVFDIYIQGTSDHIQINGNVVAVGNNKLKVIDFNGAGQLDVSQLTRMKVGGNGNDVVYGEPNGQSDLIAGYGGNDILYGAPSNGWESQGNVFIGGSGNDQFNASTGDDQYAFDVGDGQDVIYDTGGDDTLVFGATVTADSVRTEVVNGDLRIFYGGNGDYVTVSGGGTRLNDISTGVTTWNTVEFINAGGTWIDIRKLDINWLNQDYYGGGWAPIVLDLGDDGLDLVGVDQSQIVSRLESGQVARTGWVGATDGMLAVDRDGDGQINHLSEISFTQDKEGAKTDLEGLRAWDTNGDGKITILDEGWSKLKVWVDRNQNGRSTDGELRSLEQAGITAIDLTGQGTGMTAAMTRDNFVHNTLSFTWSDGRQGTAYDVNLARKLLQEKGLTREQVVAAWGALGADGELGRLLNDPAAQALLAATLGETTLRRPSALVQKGMTRADILSAEPMLEDIDLDVVVPDASSLITLETILANAQFDFSDHDNTYTEDEQRLREKLEAALRGDDYVRTDEGVLGSLFDGDGMRGAFGHAFGRPDIDDGVSDAAMGTELSDSAGRAPLSLVDSQIGRPERVLESDLGLRADGSSPMPEIDQAASLLSAVTDESDVWAPAEFSRASSGVGRQWWRSEVLSPDDLSVAAPVGTFDLSSAIEANAQGAVASQHQQLVQALAAFGPKAGSGSSAIWKRSGEIEDGQLAGASSEAGRWRFAGASRIHA</sequence>
<dbReference type="EMBL" id="BSFD01000002">
    <property type="protein sequence ID" value="GLK48316.1"/>
    <property type="molecule type" value="Genomic_DNA"/>
</dbReference>
<keyword evidence="8" id="KW-0812">Transmembrane</keyword>
<evidence type="ECO:0000256" key="5">
    <source>
        <dbReference type="ARBA" id="ARBA00022737"/>
    </source>
</evidence>
<comment type="caution">
    <text evidence="9">The sequence shown here is derived from an EMBL/GenBank/DDBJ whole genome shotgun (WGS) entry which is preliminary data.</text>
</comment>
<evidence type="ECO:0000256" key="1">
    <source>
        <dbReference type="ARBA" id="ARBA00004370"/>
    </source>
</evidence>
<gene>
    <name evidence="9" type="ORF">GCM10017620_12890</name>
</gene>
<dbReference type="Proteomes" id="UP001143509">
    <property type="component" value="Unassembled WGS sequence"/>
</dbReference>
<name>A0ABQ5T7I2_9CAUL</name>
<evidence type="ECO:0000313" key="9">
    <source>
        <dbReference type="EMBL" id="GLK48316.1"/>
    </source>
</evidence>
<keyword evidence="4" id="KW-0800">Toxin</keyword>
<evidence type="ECO:0008006" key="11">
    <source>
        <dbReference type="Google" id="ProtNLM"/>
    </source>
</evidence>
<dbReference type="InterPro" id="IPR001343">
    <property type="entry name" value="Hemolysn_Ca-bd"/>
</dbReference>
<dbReference type="PANTHER" id="PTHR38340">
    <property type="entry name" value="S-LAYER PROTEIN"/>
    <property type="match status" value="1"/>
</dbReference>
<dbReference type="SUPFAM" id="SSF51120">
    <property type="entry name" value="beta-Roll"/>
    <property type="match status" value="5"/>
</dbReference>
<keyword evidence="5" id="KW-0677">Repeat</keyword>
<dbReference type="PROSITE" id="PS00330">
    <property type="entry name" value="HEMOLYSIN_CALCIUM"/>
    <property type="match status" value="4"/>
</dbReference>
<accession>A0ABQ5T7I2</accession>
<keyword evidence="7 8" id="KW-0472">Membrane</keyword>
<dbReference type="InterPro" id="IPR003995">
    <property type="entry name" value="RTX_toxin_determinant-A"/>
</dbReference>
<dbReference type="Gene3D" id="2.150.10.10">
    <property type="entry name" value="Serralysin-like metalloprotease, C-terminal"/>
    <property type="match status" value="4"/>
</dbReference>
<evidence type="ECO:0000256" key="3">
    <source>
        <dbReference type="ARBA" id="ARBA00022525"/>
    </source>
</evidence>
<reference evidence="9" key="2">
    <citation type="submission" date="2023-01" db="EMBL/GenBank/DDBJ databases">
        <authorList>
            <person name="Sun Q."/>
            <person name="Evtushenko L."/>
        </authorList>
    </citation>
    <scope>NUCLEOTIDE SEQUENCE</scope>
    <source>
        <strain evidence="9">VKM B-1499</strain>
    </source>
</reference>
<organism evidence="9 10">
    <name type="scientific">Brevundimonas intermedia</name>
    <dbReference type="NCBI Taxonomy" id="74315"/>
    <lineage>
        <taxon>Bacteria</taxon>
        <taxon>Pseudomonadati</taxon>
        <taxon>Pseudomonadota</taxon>
        <taxon>Alphaproteobacteria</taxon>
        <taxon>Caulobacterales</taxon>
        <taxon>Caulobacteraceae</taxon>
        <taxon>Brevundimonas</taxon>
    </lineage>
</organism>
<evidence type="ECO:0000256" key="8">
    <source>
        <dbReference type="SAM" id="Phobius"/>
    </source>
</evidence>
<reference evidence="9" key="1">
    <citation type="journal article" date="2014" name="Int. J. Syst. Evol. Microbiol.">
        <title>Complete genome of a new Firmicutes species belonging to the dominant human colonic microbiota ('Ruminococcus bicirculans') reveals two chromosomes and a selective capacity to utilize plant glucans.</title>
        <authorList>
            <consortium name="NISC Comparative Sequencing Program"/>
            <person name="Wegmann U."/>
            <person name="Louis P."/>
            <person name="Goesmann A."/>
            <person name="Henrissat B."/>
            <person name="Duncan S.H."/>
            <person name="Flint H.J."/>
        </authorList>
    </citation>
    <scope>NUCLEOTIDE SEQUENCE</scope>
    <source>
        <strain evidence="9">VKM B-1499</strain>
    </source>
</reference>
<evidence type="ECO:0000256" key="6">
    <source>
        <dbReference type="ARBA" id="ARBA00023026"/>
    </source>
</evidence>
<protein>
    <recommendedName>
        <fullName evidence="11">Calcium-binding protein</fullName>
    </recommendedName>
</protein>
<keyword evidence="8" id="KW-1133">Transmembrane helix</keyword>
<keyword evidence="10" id="KW-1185">Reference proteome</keyword>
<proteinExistence type="predicted"/>
<dbReference type="PANTHER" id="PTHR38340:SF1">
    <property type="entry name" value="S-LAYER PROTEIN"/>
    <property type="match status" value="1"/>
</dbReference>
<dbReference type="InterPro" id="IPR011049">
    <property type="entry name" value="Serralysin-like_metalloprot_C"/>
</dbReference>
<dbReference type="InterPro" id="IPR018511">
    <property type="entry name" value="Hemolysin-typ_Ca-bd_CS"/>
</dbReference>
<dbReference type="PRINTS" id="PR00313">
    <property type="entry name" value="CABNDNGRPT"/>
</dbReference>